<evidence type="ECO:0000256" key="2">
    <source>
        <dbReference type="SAM" id="MobiDB-lite"/>
    </source>
</evidence>
<feature type="region of interest" description="Disordered" evidence="2">
    <location>
        <begin position="137"/>
        <end position="163"/>
    </location>
</feature>
<gene>
    <name evidence="3" type="ORF">CHIRRI_LOCUS10832</name>
</gene>
<dbReference type="AlphaFoldDB" id="A0A9N9S2J3"/>
<evidence type="ECO:0000256" key="1">
    <source>
        <dbReference type="SAM" id="Coils"/>
    </source>
</evidence>
<evidence type="ECO:0000313" key="4">
    <source>
        <dbReference type="Proteomes" id="UP001153620"/>
    </source>
</evidence>
<evidence type="ECO:0000313" key="3">
    <source>
        <dbReference type="EMBL" id="CAG9807986.1"/>
    </source>
</evidence>
<keyword evidence="1" id="KW-0175">Coiled coil</keyword>
<accession>A0A9N9S2J3</accession>
<protein>
    <recommendedName>
        <fullName evidence="5">DUF4806 domain-containing protein</fullName>
    </recommendedName>
</protein>
<sequence length="433" mass="50177">MYEEDEKTFTVYPHKKIKNDQKLVKNMEEPSSSWDVLEIMVLKTEIPNFPLAVASMKTRVYHTDTSSEVEKMKEKRIIKKRKISSSEDDLNSIFDAKSGKGKKKSKILKETVVRADKVDTREQSREKVMPSTLKDVTNSNMKTTKSNSFTTQKTFRPKTTDASQPVNQEFQNSFISMTSSTSDSDNNEEQAKFQYANENQRNELEEYQDNNQYMDSMEFEDVMSSTKLNHNESIGSRLQKIEENISTMMKNQSLILQHLERITFQGVNTHGAPPVHNSTAELRSICPISDEKFFNELEKKLSTYLKEPNKDKEFVKKRASMVDYYKKRIRAVGTAAPKNSIIKSLIEIYFDSEFIDKISWQETNGRFSIKNAIGHFDLFFDIVEAHLPGTYSSSEDASTAVKIYLHRRRENQAKHLKLTNQNRLNVEENQENE</sequence>
<reference evidence="3" key="2">
    <citation type="submission" date="2022-10" db="EMBL/GenBank/DDBJ databases">
        <authorList>
            <consortium name="ENA_rothamsted_submissions"/>
            <consortium name="culmorum"/>
            <person name="King R."/>
        </authorList>
    </citation>
    <scope>NUCLEOTIDE SEQUENCE</scope>
</reference>
<dbReference type="EMBL" id="OU895879">
    <property type="protein sequence ID" value="CAG9807986.1"/>
    <property type="molecule type" value="Genomic_DNA"/>
</dbReference>
<feature type="coiled-coil region" evidence="1">
    <location>
        <begin position="190"/>
        <end position="217"/>
    </location>
</feature>
<name>A0A9N9S2J3_9DIPT</name>
<keyword evidence="4" id="KW-1185">Reference proteome</keyword>
<proteinExistence type="predicted"/>
<evidence type="ECO:0008006" key="5">
    <source>
        <dbReference type="Google" id="ProtNLM"/>
    </source>
</evidence>
<dbReference type="Proteomes" id="UP001153620">
    <property type="component" value="Chromosome 3"/>
</dbReference>
<feature type="compositionally biased region" description="Polar residues" evidence="2">
    <location>
        <begin position="137"/>
        <end position="154"/>
    </location>
</feature>
<organism evidence="3 4">
    <name type="scientific">Chironomus riparius</name>
    <dbReference type="NCBI Taxonomy" id="315576"/>
    <lineage>
        <taxon>Eukaryota</taxon>
        <taxon>Metazoa</taxon>
        <taxon>Ecdysozoa</taxon>
        <taxon>Arthropoda</taxon>
        <taxon>Hexapoda</taxon>
        <taxon>Insecta</taxon>
        <taxon>Pterygota</taxon>
        <taxon>Neoptera</taxon>
        <taxon>Endopterygota</taxon>
        <taxon>Diptera</taxon>
        <taxon>Nematocera</taxon>
        <taxon>Chironomoidea</taxon>
        <taxon>Chironomidae</taxon>
        <taxon>Chironominae</taxon>
        <taxon>Chironomus</taxon>
    </lineage>
</organism>
<reference evidence="3" key="1">
    <citation type="submission" date="2022-01" db="EMBL/GenBank/DDBJ databases">
        <authorList>
            <person name="King R."/>
        </authorList>
    </citation>
    <scope>NUCLEOTIDE SEQUENCE</scope>
</reference>